<comment type="caution">
    <text evidence="3">The sequence shown here is derived from an EMBL/GenBank/DDBJ whole genome shotgun (WGS) entry which is preliminary data.</text>
</comment>
<dbReference type="Pfam" id="PF07833">
    <property type="entry name" value="Cu_amine_oxidN1"/>
    <property type="match status" value="1"/>
</dbReference>
<keyword evidence="1" id="KW-1133">Transmembrane helix</keyword>
<accession>A0A398D742</accession>
<feature type="domain" description="Copper amine oxidase-like N-terminal" evidence="2">
    <location>
        <begin position="1269"/>
        <end position="1375"/>
    </location>
</feature>
<dbReference type="Proteomes" id="UP000266328">
    <property type="component" value="Unassembled WGS sequence"/>
</dbReference>
<evidence type="ECO:0000313" key="3">
    <source>
        <dbReference type="EMBL" id="RIE06924.1"/>
    </source>
</evidence>
<dbReference type="SUPFAM" id="SSF55383">
    <property type="entry name" value="Copper amine oxidase, domain N"/>
    <property type="match status" value="2"/>
</dbReference>
<organism evidence="3 4">
    <name type="scientific">Candidatus Cryosericum terrychapinii</name>
    <dbReference type="NCBI Taxonomy" id="2290919"/>
    <lineage>
        <taxon>Bacteria</taxon>
        <taxon>Pseudomonadati</taxon>
        <taxon>Caldisericota/Cryosericota group</taxon>
        <taxon>Candidatus Cryosericota</taxon>
        <taxon>Candidatus Cryosericia</taxon>
        <taxon>Candidatus Cryosericales</taxon>
        <taxon>Candidatus Cryosericaceae</taxon>
        <taxon>Candidatus Cryosericum</taxon>
    </lineage>
</organism>
<keyword evidence="1" id="KW-0812">Transmembrane</keyword>
<dbReference type="Gene3D" id="2.60.40.10">
    <property type="entry name" value="Immunoglobulins"/>
    <property type="match status" value="2"/>
</dbReference>
<dbReference type="InterPro" id="IPR012854">
    <property type="entry name" value="Cu_amine_oxidase-like_N"/>
</dbReference>
<gene>
    <name evidence="3" type="ORF">SMC7_00095</name>
</gene>
<dbReference type="Gene3D" id="3.30.457.10">
    <property type="entry name" value="Copper amine oxidase-like, N-terminal domain"/>
    <property type="match status" value="1"/>
</dbReference>
<dbReference type="InterPro" id="IPR036582">
    <property type="entry name" value="Mao_N_sf"/>
</dbReference>
<reference evidence="3 4" key="1">
    <citation type="submission" date="2018-09" db="EMBL/GenBank/DDBJ databases">
        <title>Discovery and Ecogenomic Context for Candidatus Cryosericales, a Global Caldiserica Order Active in Thawing Permafrost.</title>
        <authorList>
            <person name="Martinez M.A."/>
            <person name="Woodcroft B.J."/>
            <person name="Ignacio Espinoza J.C."/>
            <person name="Zayed A."/>
            <person name="Singleton C.M."/>
            <person name="Boyd J."/>
            <person name="Li Y.-F."/>
            <person name="Purvine S."/>
            <person name="Maughan H."/>
            <person name="Hodgkins S.B."/>
            <person name="Anderson D."/>
            <person name="Sederholm M."/>
            <person name="Temperton B."/>
            <person name="Saleska S.R."/>
            <person name="Tyson G.W."/>
            <person name="Rich V.I."/>
        </authorList>
    </citation>
    <scope>NUCLEOTIDE SEQUENCE [LARGE SCALE GENOMIC DNA]</scope>
    <source>
        <strain evidence="3 4">SMC7</strain>
    </source>
</reference>
<evidence type="ECO:0000256" key="1">
    <source>
        <dbReference type="SAM" id="Phobius"/>
    </source>
</evidence>
<evidence type="ECO:0000313" key="4">
    <source>
        <dbReference type="Proteomes" id="UP000266328"/>
    </source>
</evidence>
<sequence>MTATRRGMSRRSGREAFQGNPVGEGICPFTVSLKPVARWRDSRGAHTRQMVVHNQQLPSHDISHSKGETMKKFLSIFVALAMVFSLFAGTFAPRASAAVGLTIDATKDVAKITTSTNIQSYFTSFPSPLVSADMLAGTYVYKMGDTIHANVVFDTTTVGGQYQLDLLAWNGAAYATIVDSVTAFQTTVQLAGAAEALKTYPVQIGTGNVSFDGPYVLRVTETGGDAEVITLLAPVFIQYNLTWKTSTIKSCAQFNTIEGWITRGNGQTVLSPVIVGITYPNSTIAAYYTVAKNSSGQFSLTFPVDGTTQIGDFALFVRDSYPTNPYVVPAAIAPDVTNDTAMDPDNDAMIYDYLTNAPDISLTASTYYSPVLLYKNLANQPLTLQLVDQNGAYVTGALPTGVDNTGTNVVTSFLEVAPGFYRFILHTSATAVDARFTFTKTIYGSPETSNMVVINLRDLGPFNPFVDVNATASHTPVLDCETGRYVYDKLPCTIGNGLEIAAGMWQVADTDNWYIYNTNIDSSDIWAPNGPVRQIGTYTPEYTATKLKAAQYIIEQSGKITVSVTATIWERIDHTCPAGGWYGEGYIASADMATNACCHTYEKTFDICEVKSCTLTSVTLENGAQIDPTNITVGSKADLVVNVSGANAPAGLSCGCNTKLVHIYMVKQCSGQVAAAKLDDAFTLDTYGGGTTDVTDLWYNGIAGSALKYTPDATWSPDKYDTTGLNINPPDDGTVQLQVTTPGAIVIDNCEKLTFKGVTFNYGNDQDAPCGYQLVVEVFGLDRSFDACGNMFVSYPFISETLNDISINPTVTTLSSTATIIEAGIDPTDILAGVPALVEITSPSFTVDTPSSSWSAIDWTITLGGSDITAYGISFTATKIDTGYRFIFSCPMWKAGDLVITGTSYKTSTGCDIKQIVTVTEKVVLPAFDVKIGLADGSIIDNDHIITEGLVEDIYVVPTDPRADGHHDFTTDPNWNLAVVAVKNACGLPTSKVCGSTPSGCTTPSPISVYGRDNPHIEDTPQFMLYMSYGTCSNMVTIDTFSLVEPTVTVSPTEIPFTIPASATHLVFTVKDAHAHGAPGVTVTIFGTTNLIGAGASGYSYTAGSATTDKNGEADWAFVPPYSGDYSVGISMNPPTCFVLPCGWAGFGASKTISAKYQAPVVDTTAPVVTLATGLDGSTVSSSTLNLTGKVTDNVGVTQLFVGFNKVDVLPDGSFMVALKLVEGENTITVVAYDAAGNKGTTTAKVTYTPAVNTSTVLVLTIGADIVSVNGKATSIDAAPEIVASRTFVPIRFISEAFGATVEWLPETQGITITLGDHTIGLQIGNSTAVIDGSIISLPAAPYIKNGRTMVPLRVISESFGGDVVWDPAARTITITYTP</sequence>
<dbReference type="EMBL" id="QXIS01000001">
    <property type="protein sequence ID" value="RIE06924.1"/>
    <property type="molecule type" value="Genomic_DNA"/>
</dbReference>
<keyword evidence="1" id="KW-0472">Membrane</keyword>
<proteinExistence type="predicted"/>
<keyword evidence="4" id="KW-1185">Reference proteome</keyword>
<protein>
    <recommendedName>
        <fullName evidence="2">Copper amine oxidase-like N-terminal domain-containing protein</fullName>
    </recommendedName>
</protein>
<evidence type="ECO:0000259" key="2">
    <source>
        <dbReference type="Pfam" id="PF07833"/>
    </source>
</evidence>
<dbReference type="InterPro" id="IPR013783">
    <property type="entry name" value="Ig-like_fold"/>
</dbReference>
<feature type="transmembrane region" description="Helical" evidence="1">
    <location>
        <begin position="73"/>
        <end position="92"/>
    </location>
</feature>
<dbReference type="OrthoDB" id="9809781at2"/>
<name>A0A398D742_9BACT</name>
<dbReference type="Pfam" id="PF09136">
    <property type="entry name" value="Glucodextran_B"/>
    <property type="match status" value="1"/>
</dbReference>